<evidence type="ECO:0000256" key="6">
    <source>
        <dbReference type="ARBA" id="ARBA00023136"/>
    </source>
</evidence>
<evidence type="ECO:0000256" key="7">
    <source>
        <dbReference type="SAM" id="Phobius"/>
    </source>
</evidence>
<dbReference type="RefSeq" id="WP_119316102.1">
    <property type="nucleotide sequence ID" value="NZ_QXDL01000174.1"/>
</dbReference>
<name>A0A399E9M6_9DEIN</name>
<dbReference type="InterPro" id="IPR042094">
    <property type="entry name" value="T2SS_GspF_sf"/>
</dbReference>
<organism evidence="9 10">
    <name type="scientific">Calidithermus terrae</name>
    <dbReference type="NCBI Taxonomy" id="1408545"/>
    <lineage>
        <taxon>Bacteria</taxon>
        <taxon>Thermotogati</taxon>
        <taxon>Deinococcota</taxon>
        <taxon>Deinococci</taxon>
        <taxon>Thermales</taxon>
        <taxon>Thermaceae</taxon>
        <taxon>Calidithermus</taxon>
    </lineage>
</organism>
<keyword evidence="3" id="KW-1003">Cell membrane</keyword>
<dbReference type="InterPro" id="IPR003004">
    <property type="entry name" value="GspF/PilC"/>
</dbReference>
<keyword evidence="6 7" id="KW-0472">Membrane</keyword>
<feature type="transmembrane region" description="Helical" evidence="7">
    <location>
        <begin position="164"/>
        <end position="186"/>
    </location>
</feature>
<comment type="similarity">
    <text evidence="2">Belongs to the GSP F family.</text>
</comment>
<evidence type="ECO:0000259" key="8">
    <source>
        <dbReference type="Pfam" id="PF00482"/>
    </source>
</evidence>
<dbReference type="AlphaFoldDB" id="A0A399E9M6"/>
<evidence type="ECO:0000313" key="10">
    <source>
        <dbReference type="Proteomes" id="UP000265715"/>
    </source>
</evidence>
<feature type="transmembrane region" description="Helical" evidence="7">
    <location>
        <begin position="206"/>
        <end position="236"/>
    </location>
</feature>
<evidence type="ECO:0000256" key="3">
    <source>
        <dbReference type="ARBA" id="ARBA00022475"/>
    </source>
</evidence>
<comment type="subcellular location">
    <subcellularLocation>
        <location evidence="1">Cell membrane</location>
        <topology evidence="1">Multi-pass membrane protein</topology>
    </subcellularLocation>
</comment>
<sequence>MASFRYLALEGSAARRGTLEASSRVAAIEQLKARGLVPLELEEQLEAERGRGWLGGGFKARDVARFARLFAILADSGIRPHDILEVLSKDMKNPRLRQGIAAMAQDVGAGSSLYEAAQGQPFLRPYAGMVRSGEKIGDMAQVMRQLAAFLEREADLADEIKGALTYPVVVLIIGLAITYFLFTGLVPSFAQTLSGLGGELPLLTRVLIAVGFFLKNAGFTLPLAALAAFVGVRAYYQRPEGRLRLDALALRVPVVGDLLRDRATSKAMRTLAMMLRGGIPILEALETVARSTGNAVYDQAFARIREEIAQKARGVAEAFRAQEGLFSAAAIQQISVGEQSAKLAQMMDHIAEDHEKESSMRARALPKLIEPISVIFLGGVVGTVVAGMFLPLFKLIGALGR</sequence>
<evidence type="ECO:0000256" key="2">
    <source>
        <dbReference type="ARBA" id="ARBA00005745"/>
    </source>
</evidence>
<accession>A0A399E9M6</accession>
<evidence type="ECO:0000256" key="5">
    <source>
        <dbReference type="ARBA" id="ARBA00022989"/>
    </source>
</evidence>
<feature type="domain" description="Type II secretion system protein GspF" evidence="8">
    <location>
        <begin position="66"/>
        <end position="187"/>
    </location>
</feature>
<dbReference type="OrthoDB" id="9805682at2"/>
<keyword evidence="10" id="KW-1185">Reference proteome</keyword>
<dbReference type="Proteomes" id="UP000265715">
    <property type="component" value="Unassembled WGS sequence"/>
</dbReference>
<evidence type="ECO:0000256" key="4">
    <source>
        <dbReference type="ARBA" id="ARBA00022692"/>
    </source>
</evidence>
<dbReference type="InterPro" id="IPR018076">
    <property type="entry name" value="T2SS_GspF_dom"/>
</dbReference>
<reference evidence="9 10" key="1">
    <citation type="submission" date="2018-08" db="EMBL/GenBank/DDBJ databases">
        <title>Meiothermus terrae DSM 26712 genome sequencing project.</title>
        <authorList>
            <person name="Da Costa M.S."/>
            <person name="Albuquerque L."/>
            <person name="Raposo P."/>
            <person name="Froufe H.J.C."/>
            <person name="Barroso C.S."/>
            <person name="Egas C."/>
        </authorList>
    </citation>
    <scope>NUCLEOTIDE SEQUENCE [LARGE SCALE GENOMIC DNA]</scope>
    <source>
        <strain evidence="9 10">DSM 26712</strain>
    </source>
</reference>
<dbReference type="GO" id="GO:0005886">
    <property type="term" value="C:plasma membrane"/>
    <property type="evidence" value="ECO:0007669"/>
    <property type="project" value="UniProtKB-SubCell"/>
</dbReference>
<evidence type="ECO:0000256" key="1">
    <source>
        <dbReference type="ARBA" id="ARBA00004651"/>
    </source>
</evidence>
<feature type="transmembrane region" description="Helical" evidence="7">
    <location>
        <begin position="368"/>
        <end position="393"/>
    </location>
</feature>
<keyword evidence="4 7" id="KW-0812">Transmembrane</keyword>
<gene>
    <name evidence="9" type="primary">epsF_2</name>
    <name evidence="9" type="ORF">Mterra_03163</name>
</gene>
<dbReference type="PRINTS" id="PR00812">
    <property type="entry name" value="BCTERIALGSPF"/>
</dbReference>
<proteinExistence type="inferred from homology"/>
<feature type="domain" description="Type II secretion system protein GspF" evidence="8">
    <location>
        <begin position="268"/>
        <end position="391"/>
    </location>
</feature>
<dbReference type="Gene3D" id="1.20.81.30">
    <property type="entry name" value="Type II secretion system (T2SS), domain F"/>
    <property type="match status" value="2"/>
</dbReference>
<dbReference type="EMBL" id="QXDL01000174">
    <property type="protein sequence ID" value="RIH81434.1"/>
    <property type="molecule type" value="Genomic_DNA"/>
</dbReference>
<protein>
    <submittedName>
        <fullName evidence="9">Type II secretion system protein F</fullName>
    </submittedName>
</protein>
<keyword evidence="5 7" id="KW-1133">Transmembrane helix</keyword>
<dbReference type="Pfam" id="PF00482">
    <property type="entry name" value="T2SSF"/>
    <property type="match status" value="2"/>
</dbReference>
<comment type="caution">
    <text evidence="9">The sequence shown here is derived from an EMBL/GenBank/DDBJ whole genome shotgun (WGS) entry which is preliminary data.</text>
</comment>
<dbReference type="PANTHER" id="PTHR30012">
    <property type="entry name" value="GENERAL SECRETION PATHWAY PROTEIN"/>
    <property type="match status" value="1"/>
</dbReference>
<evidence type="ECO:0000313" key="9">
    <source>
        <dbReference type="EMBL" id="RIH81434.1"/>
    </source>
</evidence>
<dbReference type="PANTHER" id="PTHR30012:SF0">
    <property type="entry name" value="TYPE II SECRETION SYSTEM PROTEIN F-RELATED"/>
    <property type="match status" value="1"/>
</dbReference>